<sequence length="113" mass="12538">MKESYSLLKAEIGTIRESQSALEKQFCTVREHLETHSNTLSQYRVLIDTNAKNIQELEAPHSAIEVRVTALVGEVKSLDVPTSSAISNSTPKILERVKHSHNIVIKGITVSQD</sequence>
<dbReference type="Proteomes" id="UP001516400">
    <property type="component" value="Unassembled WGS sequence"/>
</dbReference>
<evidence type="ECO:0000313" key="2">
    <source>
        <dbReference type="Proteomes" id="UP001516400"/>
    </source>
</evidence>
<comment type="caution">
    <text evidence="1">The sequence shown here is derived from an EMBL/GenBank/DDBJ whole genome shotgun (WGS) entry which is preliminary data.</text>
</comment>
<dbReference type="AlphaFoldDB" id="A0ABD2NZF5"/>
<evidence type="ECO:0000313" key="1">
    <source>
        <dbReference type="EMBL" id="KAL3284027.1"/>
    </source>
</evidence>
<organism evidence="1 2">
    <name type="scientific">Cryptolaemus montrouzieri</name>
    <dbReference type="NCBI Taxonomy" id="559131"/>
    <lineage>
        <taxon>Eukaryota</taxon>
        <taxon>Metazoa</taxon>
        <taxon>Ecdysozoa</taxon>
        <taxon>Arthropoda</taxon>
        <taxon>Hexapoda</taxon>
        <taxon>Insecta</taxon>
        <taxon>Pterygota</taxon>
        <taxon>Neoptera</taxon>
        <taxon>Endopterygota</taxon>
        <taxon>Coleoptera</taxon>
        <taxon>Polyphaga</taxon>
        <taxon>Cucujiformia</taxon>
        <taxon>Coccinelloidea</taxon>
        <taxon>Coccinellidae</taxon>
        <taxon>Scymninae</taxon>
        <taxon>Scymnini</taxon>
        <taxon>Cryptolaemus</taxon>
    </lineage>
</organism>
<dbReference type="EMBL" id="JABFTP020000165">
    <property type="protein sequence ID" value="KAL3284027.1"/>
    <property type="molecule type" value="Genomic_DNA"/>
</dbReference>
<keyword evidence="2" id="KW-1185">Reference proteome</keyword>
<name>A0ABD2NZF5_9CUCU</name>
<proteinExistence type="predicted"/>
<reference evidence="1 2" key="1">
    <citation type="journal article" date="2021" name="BMC Biol.">
        <title>Horizontally acquired antibacterial genes associated with adaptive radiation of ladybird beetles.</title>
        <authorList>
            <person name="Li H.S."/>
            <person name="Tang X.F."/>
            <person name="Huang Y.H."/>
            <person name="Xu Z.Y."/>
            <person name="Chen M.L."/>
            <person name="Du X.Y."/>
            <person name="Qiu B.Y."/>
            <person name="Chen P.T."/>
            <person name="Zhang W."/>
            <person name="Slipinski A."/>
            <person name="Escalona H.E."/>
            <person name="Waterhouse R.M."/>
            <person name="Zwick A."/>
            <person name="Pang H."/>
        </authorList>
    </citation>
    <scope>NUCLEOTIDE SEQUENCE [LARGE SCALE GENOMIC DNA]</scope>
    <source>
        <strain evidence="1">SYSU2018</strain>
    </source>
</reference>
<accession>A0ABD2NZF5</accession>
<protein>
    <submittedName>
        <fullName evidence="1">Uncharacterized protein</fullName>
    </submittedName>
</protein>
<gene>
    <name evidence="1" type="ORF">HHI36_018197</name>
</gene>